<organism evidence="2 3">
    <name type="scientific">Amanita thiersii Skay4041</name>
    <dbReference type="NCBI Taxonomy" id="703135"/>
    <lineage>
        <taxon>Eukaryota</taxon>
        <taxon>Fungi</taxon>
        <taxon>Dikarya</taxon>
        <taxon>Basidiomycota</taxon>
        <taxon>Agaricomycotina</taxon>
        <taxon>Agaricomycetes</taxon>
        <taxon>Agaricomycetidae</taxon>
        <taxon>Agaricales</taxon>
        <taxon>Pluteineae</taxon>
        <taxon>Amanitaceae</taxon>
        <taxon>Amanita</taxon>
    </lineage>
</organism>
<proteinExistence type="predicted"/>
<feature type="region of interest" description="Disordered" evidence="1">
    <location>
        <begin position="1"/>
        <end position="22"/>
    </location>
</feature>
<dbReference type="OrthoDB" id="2020419at2759"/>
<gene>
    <name evidence="2" type="ORF">AMATHDRAFT_48234</name>
</gene>
<evidence type="ECO:0000313" key="3">
    <source>
        <dbReference type="Proteomes" id="UP000242287"/>
    </source>
</evidence>
<name>A0A2A9NGA6_9AGAR</name>
<dbReference type="Proteomes" id="UP000242287">
    <property type="component" value="Unassembled WGS sequence"/>
</dbReference>
<accession>A0A2A9NGA6</accession>
<sequence length="501" mass="56835">MSKTEHNLGSKHSTKHTPLDIDRATPTYKVPVVDRSILEKLEYLDRRSGNPGETGDYSWSDRWPPLVTRIPESKFSSMRYVSYSETSDLCGPHSPSQRPCRFLVPYRIAGQESTARIHLLQMISLAHILNRTFVLPNVGKSRLGACLGWDFTVYYDTSGLDKQEIQYAKIEVLKSWIDLQHASRVWSQSTIVGQLIILDEKPKPVLEMNNLNNQLHPKDDGDALLYVSDMESLPDMGCFSTWFENLDMSFHNPVSFNIVSPTKIAPVGMENQLRDAFRRAAGWQKTWPKTLTSGEEDIGTPTSDPDILVINWDLRHTLLPTPALELRYPARLTDLAKVLAPSGPYLAVQWRMEGIKPEDLSQCAYALVRTLANMLHGSSLTEDVETIWLATDLDTLRLHKSSPKLRRPTDFAQWQDEAMKIIRSAFEPARELASWKLETLNGQLEGPYHTVRNRNGVWIDDSGVRGILDKLIAIDATLFVSGTRKCSRTRYGSPTWINRES</sequence>
<protein>
    <submittedName>
        <fullName evidence="2">Uncharacterized protein</fullName>
    </submittedName>
</protein>
<keyword evidence="3" id="KW-1185">Reference proteome</keyword>
<evidence type="ECO:0000256" key="1">
    <source>
        <dbReference type="SAM" id="MobiDB-lite"/>
    </source>
</evidence>
<reference evidence="2 3" key="1">
    <citation type="submission" date="2014-02" db="EMBL/GenBank/DDBJ databases">
        <title>Transposable element dynamics among asymbiotic and ectomycorrhizal Amanita fungi.</title>
        <authorList>
            <consortium name="DOE Joint Genome Institute"/>
            <person name="Hess J."/>
            <person name="Skrede I."/>
            <person name="Wolfe B."/>
            <person name="LaButti K."/>
            <person name="Ohm R.A."/>
            <person name="Grigoriev I.V."/>
            <person name="Pringle A."/>
        </authorList>
    </citation>
    <scope>NUCLEOTIDE SEQUENCE [LARGE SCALE GENOMIC DNA]</scope>
    <source>
        <strain evidence="2 3">SKay4041</strain>
    </source>
</reference>
<dbReference type="EMBL" id="KZ302013">
    <property type="protein sequence ID" value="PFH50035.1"/>
    <property type="molecule type" value="Genomic_DNA"/>
</dbReference>
<evidence type="ECO:0000313" key="2">
    <source>
        <dbReference type="EMBL" id="PFH50035.1"/>
    </source>
</evidence>
<dbReference type="AlphaFoldDB" id="A0A2A9NGA6"/>